<feature type="transmembrane region" description="Helical" evidence="1">
    <location>
        <begin position="88"/>
        <end position="107"/>
    </location>
</feature>
<feature type="domain" description="DUF4220" evidence="2">
    <location>
        <begin position="51"/>
        <end position="399"/>
    </location>
</feature>
<keyword evidence="1" id="KW-1133">Transmembrane helix</keyword>
<feature type="transmembrane region" description="Helical" evidence="1">
    <location>
        <begin position="48"/>
        <end position="68"/>
    </location>
</feature>
<reference evidence="3 4" key="1">
    <citation type="journal article" date="2023" name="BMC Biotechnol.">
        <title>Vitis rotundifolia cv Carlos genome sequencing.</title>
        <authorList>
            <person name="Huff M."/>
            <person name="Hulse-Kemp A."/>
            <person name="Scheffler B."/>
            <person name="Youngblood R."/>
            <person name="Simpson S."/>
            <person name="Babiker E."/>
            <person name="Staton M."/>
        </authorList>
    </citation>
    <scope>NUCLEOTIDE SEQUENCE [LARGE SCALE GENOMIC DNA]</scope>
    <source>
        <tissue evidence="3">Leaf</tissue>
    </source>
</reference>
<dbReference type="Pfam" id="PF04578">
    <property type="entry name" value="DUF594"/>
    <property type="match status" value="1"/>
</dbReference>
<dbReference type="PANTHER" id="PTHR31325">
    <property type="entry name" value="OS01G0798800 PROTEIN-RELATED"/>
    <property type="match status" value="1"/>
</dbReference>
<feature type="transmembrane region" description="Helical" evidence="1">
    <location>
        <begin position="331"/>
        <end position="352"/>
    </location>
</feature>
<keyword evidence="1" id="KW-0472">Membrane</keyword>
<feature type="transmembrane region" description="Helical" evidence="1">
    <location>
        <begin position="140"/>
        <end position="158"/>
    </location>
</feature>
<protein>
    <recommendedName>
        <fullName evidence="2">DUF4220 domain-containing protein</fullName>
    </recommendedName>
</protein>
<keyword evidence="4" id="KW-1185">Reference proteome</keyword>
<name>A0AA38ZMR3_VITRO</name>
<gene>
    <name evidence="3" type="ORF">PVL29_011173</name>
</gene>
<dbReference type="InterPro" id="IPR025315">
    <property type="entry name" value="DUF4220"/>
</dbReference>
<accession>A0AA38ZMR3</accession>
<dbReference type="Proteomes" id="UP001168098">
    <property type="component" value="Unassembled WGS sequence"/>
</dbReference>
<evidence type="ECO:0000259" key="2">
    <source>
        <dbReference type="Pfam" id="PF13968"/>
    </source>
</evidence>
<dbReference type="EMBL" id="JARBHA010000009">
    <property type="protein sequence ID" value="KAJ9691938.1"/>
    <property type="molecule type" value="Genomic_DNA"/>
</dbReference>
<evidence type="ECO:0000313" key="3">
    <source>
        <dbReference type="EMBL" id="KAJ9691938.1"/>
    </source>
</evidence>
<proteinExistence type="predicted"/>
<evidence type="ECO:0000256" key="1">
    <source>
        <dbReference type="SAM" id="Phobius"/>
    </source>
</evidence>
<feature type="transmembrane region" description="Helical" evidence="1">
    <location>
        <begin position="17"/>
        <end position="36"/>
    </location>
</feature>
<keyword evidence="1" id="KW-0812">Transmembrane</keyword>
<feature type="transmembrane region" description="Helical" evidence="1">
    <location>
        <begin position="291"/>
        <end position="319"/>
    </location>
</feature>
<comment type="caution">
    <text evidence="3">The sequence shown here is derived from an EMBL/GenBank/DDBJ whole genome shotgun (WGS) entry which is preliminary data.</text>
</comment>
<dbReference type="AlphaFoldDB" id="A0AA38ZMR3"/>
<dbReference type="InterPro" id="IPR007658">
    <property type="entry name" value="DUF594"/>
</dbReference>
<dbReference type="Pfam" id="PF13968">
    <property type="entry name" value="DUF4220"/>
    <property type="match status" value="1"/>
</dbReference>
<evidence type="ECO:0000313" key="4">
    <source>
        <dbReference type="Proteomes" id="UP001168098"/>
    </source>
</evidence>
<sequence length="705" mass="81726">MQIFPESVRKLWNEWELRLMVLLSLLLQVVLIIFSNRRKYTVTPWIRILVWSAYLSADWVATVSLGTLSNSQGDSEGKLLDPNYTLMAFWAPFLLLHLGGPDTITAYSLEDNELWLRHLLGLVVQVGVAFYVFLRSWAGTRLTFLSIPMLVAGIIKYGERTWVLRSASKNHFRDSLLPVPDPGPDYADFMNGYSSWKDERQVDRTGREIGEKPLPSTVGDGITVPSRNYIDKAYFLFKNQFKHLYADLILSLDDQKTSEGIIRYMSSEDAFKVAEMELNFMYDVLYTKATVIYSLLGILLRSTSFSFTISTLAAFHFFIDKHEFSNIDIDITYLLLFGAIFLEVYALTKLILSDWSIVWLSSKKNSLTDSIYRAITSFRSVITSDKGWSRRMAQNNLIDSCLRDKTKFNQVPRFFDMNKFLERYWYMTWEKVDDMKEPIFSLLLEMTNDVRDLRSLLKHRGDYVITKRGFIETLGWSIVDVEFDHSILLWHIATDLCSYSDDDPNPKSRCKISKCLSEYMLYLLVMCPFMLPKGIGEFRFRDTCSETKRFFQQRSESISNRNEACRLLLEVDTEVEPREVKGDKSKSVLFEACRLAKELKSQNMEMGEKWMMVSHVWVEMLCHAASHCGWIQHGQQLRRGGELLTHVCLLMSHLGLTEQFQILEGENIPKTIPKPPLFTRRRAAHSCLPSYVTPRFNRAIPNIGR</sequence>
<organism evidence="3 4">
    <name type="scientific">Vitis rotundifolia</name>
    <name type="common">Muscadine grape</name>
    <dbReference type="NCBI Taxonomy" id="103349"/>
    <lineage>
        <taxon>Eukaryota</taxon>
        <taxon>Viridiplantae</taxon>
        <taxon>Streptophyta</taxon>
        <taxon>Embryophyta</taxon>
        <taxon>Tracheophyta</taxon>
        <taxon>Spermatophyta</taxon>
        <taxon>Magnoliopsida</taxon>
        <taxon>eudicotyledons</taxon>
        <taxon>Gunneridae</taxon>
        <taxon>Pentapetalae</taxon>
        <taxon>rosids</taxon>
        <taxon>Vitales</taxon>
        <taxon>Vitaceae</taxon>
        <taxon>Viteae</taxon>
        <taxon>Vitis</taxon>
    </lineage>
</organism>
<feature type="transmembrane region" description="Helical" evidence="1">
    <location>
        <begin position="114"/>
        <end position="134"/>
    </location>
</feature>